<dbReference type="Pfam" id="PF00571">
    <property type="entry name" value="CBS"/>
    <property type="match status" value="2"/>
</dbReference>
<dbReference type="PANTHER" id="PTHR43080">
    <property type="entry name" value="CBS DOMAIN-CONTAINING PROTEIN CBSX3, MITOCHONDRIAL"/>
    <property type="match status" value="1"/>
</dbReference>
<dbReference type="Gene3D" id="3.10.580.10">
    <property type="entry name" value="CBS-domain"/>
    <property type="match status" value="1"/>
</dbReference>
<feature type="domain" description="CBS" evidence="3">
    <location>
        <begin position="13"/>
        <end position="70"/>
    </location>
</feature>
<dbReference type="EMBL" id="FMWD01000012">
    <property type="protein sequence ID" value="SCZ66806.1"/>
    <property type="molecule type" value="Genomic_DNA"/>
</dbReference>
<organism evidence="4 5">
    <name type="scientific">Thiohalomonas denitrificans</name>
    <dbReference type="NCBI Taxonomy" id="415747"/>
    <lineage>
        <taxon>Bacteria</taxon>
        <taxon>Pseudomonadati</taxon>
        <taxon>Pseudomonadota</taxon>
        <taxon>Gammaproteobacteria</taxon>
        <taxon>Thiohalomonadales</taxon>
        <taxon>Thiohalomonadaceae</taxon>
        <taxon>Thiohalomonas</taxon>
    </lineage>
</organism>
<dbReference type="SUPFAM" id="SSF54631">
    <property type="entry name" value="CBS-domain pair"/>
    <property type="match status" value="1"/>
</dbReference>
<evidence type="ECO:0000313" key="4">
    <source>
        <dbReference type="EMBL" id="SCZ66806.1"/>
    </source>
</evidence>
<accession>A0A1G5QYL6</accession>
<keyword evidence="5" id="KW-1185">Reference proteome</keyword>
<feature type="domain" description="CBS" evidence="3">
    <location>
        <begin position="78"/>
        <end position="130"/>
    </location>
</feature>
<dbReference type="AlphaFoldDB" id="A0A1G5QYL6"/>
<dbReference type="InterPro" id="IPR051257">
    <property type="entry name" value="Diverse_CBS-Domain"/>
</dbReference>
<dbReference type="STRING" id="415747.SAMN03097708_03021"/>
<evidence type="ECO:0000256" key="1">
    <source>
        <dbReference type="ARBA" id="ARBA00023122"/>
    </source>
</evidence>
<gene>
    <name evidence="4" type="ORF">SAMN03097708_03021</name>
</gene>
<keyword evidence="1 2" id="KW-0129">CBS domain</keyword>
<dbReference type="PANTHER" id="PTHR43080:SF2">
    <property type="entry name" value="CBS DOMAIN-CONTAINING PROTEIN"/>
    <property type="match status" value="1"/>
</dbReference>
<proteinExistence type="predicted"/>
<name>A0A1G5QYL6_9GAMM</name>
<dbReference type="InterPro" id="IPR000644">
    <property type="entry name" value="CBS_dom"/>
</dbReference>
<dbReference type="Proteomes" id="UP000199648">
    <property type="component" value="Unassembled WGS sequence"/>
</dbReference>
<protein>
    <submittedName>
        <fullName evidence="4">CBS domain-containing protein</fullName>
    </submittedName>
</protein>
<dbReference type="OrthoDB" id="9793295at2"/>
<evidence type="ECO:0000256" key="2">
    <source>
        <dbReference type="PROSITE-ProRule" id="PRU00703"/>
    </source>
</evidence>
<sequence>MDCNMDKPISSLMQRNLTVVDIDDAIEKVEAVLNSSHLSYVPVVDSEGKCFGVISAPDLMHFHRKGQNPKARHAWEVCTHKVIEASPDASLNEVVELMVNNHIHHLVITDKQSMLGIVSSIDLINECVLK</sequence>
<evidence type="ECO:0000313" key="5">
    <source>
        <dbReference type="Proteomes" id="UP000199648"/>
    </source>
</evidence>
<dbReference type="InterPro" id="IPR046342">
    <property type="entry name" value="CBS_dom_sf"/>
</dbReference>
<dbReference type="PROSITE" id="PS51371">
    <property type="entry name" value="CBS"/>
    <property type="match status" value="2"/>
</dbReference>
<dbReference type="SMART" id="SM00116">
    <property type="entry name" value="CBS"/>
    <property type="match status" value="2"/>
</dbReference>
<evidence type="ECO:0000259" key="3">
    <source>
        <dbReference type="PROSITE" id="PS51371"/>
    </source>
</evidence>
<reference evidence="4 5" key="1">
    <citation type="submission" date="2016-10" db="EMBL/GenBank/DDBJ databases">
        <authorList>
            <person name="de Groot N.N."/>
        </authorList>
    </citation>
    <scope>NUCLEOTIDE SEQUENCE [LARGE SCALE GENOMIC DNA]</scope>
    <source>
        <strain evidence="4 5">HLD2</strain>
    </source>
</reference>